<gene>
    <name evidence="4" type="primary">tcpI</name>
    <name evidence="4" type="ORF">LARI1_G001743</name>
</gene>
<name>A0A8T9BIT2_9HELO</name>
<feature type="domain" description="Aminotransferase class I/classII large" evidence="3">
    <location>
        <begin position="64"/>
        <end position="406"/>
    </location>
</feature>
<keyword evidence="4" id="KW-0032">Aminotransferase</keyword>
<protein>
    <submittedName>
        <fullName evidence="4">Putative aminotransferase tcpI</fullName>
    </submittedName>
</protein>
<dbReference type="InterPro" id="IPR015421">
    <property type="entry name" value="PyrdxlP-dep_Trfase_major"/>
</dbReference>
<dbReference type="OrthoDB" id="7042322at2759"/>
<dbReference type="GO" id="GO:0008483">
    <property type="term" value="F:transaminase activity"/>
    <property type="evidence" value="ECO:0007669"/>
    <property type="project" value="UniProtKB-KW"/>
</dbReference>
<dbReference type="Gene3D" id="3.90.1150.10">
    <property type="entry name" value="Aspartate Aminotransferase, domain 1"/>
    <property type="match status" value="1"/>
</dbReference>
<dbReference type="Gene3D" id="3.40.640.10">
    <property type="entry name" value="Type I PLP-dependent aspartate aminotransferase-like (Major domain)"/>
    <property type="match status" value="1"/>
</dbReference>
<keyword evidence="2" id="KW-0663">Pyridoxal phosphate</keyword>
<keyword evidence="5" id="KW-1185">Reference proteome</keyword>
<reference evidence="4 5" key="1">
    <citation type="submission" date="2018-05" db="EMBL/GenBank/DDBJ databases">
        <title>Whole genome sequencing for identification of molecular markers to develop diagnostic detection tools for the regulated plant pathogen Lachnellula willkommii.</title>
        <authorList>
            <person name="Giroux E."/>
            <person name="Bilodeau G."/>
        </authorList>
    </citation>
    <scope>NUCLEOTIDE SEQUENCE [LARGE SCALE GENOMIC DNA]</scope>
    <source>
        <strain evidence="4 5">CBS 203.66</strain>
    </source>
</reference>
<proteinExistence type="inferred from homology"/>
<dbReference type="PANTHER" id="PTHR43795:SF39">
    <property type="entry name" value="AMINOTRANSFERASE CLASS I_CLASSII DOMAIN-CONTAINING PROTEIN"/>
    <property type="match status" value="1"/>
</dbReference>
<evidence type="ECO:0000259" key="3">
    <source>
        <dbReference type="Pfam" id="PF00155"/>
    </source>
</evidence>
<dbReference type="InterPro" id="IPR050478">
    <property type="entry name" value="Ethylene_sulfur-biosynth"/>
</dbReference>
<comment type="similarity">
    <text evidence="1">Belongs to the class-I pyridoxal-phosphate-dependent aminotransferase family.</text>
</comment>
<dbReference type="InterPro" id="IPR015424">
    <property type="entry name" value="PyrdxlP-dep_Trfase"/>
</dbReference>
<dbReference type="InterPro" id="IPR015422">
    <property type="entry name" value="PyrdxlP-dep_Trfase_small"/>
</dbReference>
<dbReference type="Proteomes" id="UP000469559">
    <property type="component" value="Unassembled WGS sequence"/>
</dbReference>
<dbReference type="PROSITE" id="PS00105">
    <property type="entry name" value="AA_TRANSFER_CLASS_1"/>
    <property type="match status" value="1"/>
</dbReference>
<dbReference type="PANTHER" id="PTHR43795">
    <property type="entry name" value="BIFUNCTIONAL ASPARTATE AMINOTRANSFERASE AND GLUTAMATE/ASPARTATE-PREPHENATE AMINOTRANSFERASE-RELATED"/>
    <property type="match status" value="1"/>
</dbReference>
<organism evidence="4 5">
    <name type="scientific">Lachnellula arida</name>
    <dbReference type="NCBI Taxonomy" id="1316785"/>
    <lineage>
        <taxon>Eukaryota</taxon>
        <taxon>Fungi</taxon>
        <taxon>Dikarya</taxon>
        <taxon>Ascomycota</taxon>
        <taxon>Pezizomycotina</taxon>
        <taxon>Leotiomycetes</taxon>
        <taxon>Helotiales</taxon>
        <taxon>Lachnaceae</taxon>
        <taxon>Lachnellula</taxon>
    </lineage>
</organism>
<evidence type="ECO:0000256" key="2">
    <source>
        <dbReference type="ARBA" id="ARBA00022898"/>
    </source>
</evidence>
<accession>A0A8T9BIT2</accession>
<dbReference type="GO" id="GO:0006520">
    <property type="term" value="P:amino acid metabolic process"/>
    <property type="evidence" value="ECO:0007669"/>
    <property type="project" value="TreeGrafter"/>
</dbReference>
<dbReference type="GO" id="GO:0030170">
    <property type="term" value="F:pyridoxal phosphate binding"/>
    <property type="evidence" value="ECO:0007669"/>
    <property type="project" value="InterPro"/>
</dbReference>
<dbReference type="SUPFAM" id="SSF53383">
    <property type="entry name" value="PLP-dependent transferases"/>
    <property type="match status" value="1"/>
</dbReference>
<dbReference type="InterPro" id="IPR004838">
    <property type="entry name" value="NHTrfase_class1_PyrdxlP-BS"/>
</dbReference>
<comment type="caution">
    <text evidence="4">The sequence shown here is derived from an EMBL/GenBank/DDBJ whole genome shotgun (WGS) entry which is preliminary data.</text>
</comment>
<keyword evidence="4" id="KW-0808">Transferase</keyword>
<dbReference type="AlphaFoldDB" id="A0A8T9BIT2"/>
<dbReference type="EMBL" id="QGMF01000082">
    <property type="protein sequence ID" value="TVY19878.1"/>
    <property type="molecule type" value="Genomic_DNA"/>
</dbReference>
<dbReference type="InterPro" id="IPR004839">
    <property type="entry name" value="Aminotransferase_I/II_large"/>
</dbReference>
<evidence type="ECO:0000313" key="5">
    <source>
        <dbReference type="Proteomes" id="UP000469559"/>
    </source>
</evidence>
<sequence length="418" mass="46083">MISSRGQAYAQSGLMDSYARNKKASYNKDTAPEGEFLLHDTVHKFISDHSTFEASHLTYNEGPIGTLRLRKAMAAHINKHFSPFNPITAENVTFTAGVTGLNEMITLSLVDEGEGILLGRPIYGAFRGDMTTRTKSKLVYASFGKTDQFSTEAVKRYEEALLQAQKDGTTIKALVLCNPHNPLGRCYPVETLKALFALCEKYNLHLVSDEIYALSVFGVEVEGAARTPFTSVLSIDPTGVINPGRIHVMYGMAKDFGAAGIRLGCLVSRNDELTKATQAIGRFNWPSGLSVSIATAILEDTAFVEDYTKKSRSLLAEHYALATRTLDDAGINYSRDGNAGFFLWIDLSPFLPDASSWEAEKTLKEKLSRDGVELASGLGYMEEPPGWFRVIFTVERDALVEGLRRIIQVAGRKRERLA</sequence>
<dbReference type="CDD" id="cd00609">
    <property type="entry name" value="AAT_like"/>
    <property type="match status" value="1"/>
</dbReference>
<evidence type="ECO:0000256" key="1">
    <source>
        <dbReference type="ARBA" id="ARBA00007441"/>
    </source>
</evidence>
<evidence type="ECO:0000313" key="4">
    <source>
        <dbReference type="EMBL" id="TVY19878.1"/>
    </source>
</evidence>
<dbReference type="PRINTS" id="PR00753">
    <property type="entry name" value="ACCSYNTHASE"/>
</dbReference>
<dbReference type="Pfam" id="PF00155">
    <property type="entry name" value="Aminotran_1_2"/>
    <property type="match status" value="1"/>
</dbReference>